<feature type="region of interest" description="Disordered" evidence="1">
    <location>
        <begin position="43"/>
        <end position="87"/>
    </location>
</feature>
<dbReference type="AlphaFoldDB" id="A0A9W6JQH0"/>
<evidence type="ECO:0000313" key="3">
    <source>
        <dbReference type="EMBL" id="GLK80706.1"/>
    </source>
</evidence>
<accession>A0A9W6JQH0</accession>
<feature type="chain" id="PRO_5040954520" evidence="2">
    <location>
        <begin position="34"/>
        <end position="259"/>
    </location>
</feature>
<dbReference type="Proteomes" id="UP001143309">
    <property type="component" value="Unassembled WGS sequence"/>
</dbReference>
<feature type="signal peptide" evidence="2">
    <location>
        <begin position="1"/>
        <end position="33"/>
    </location>
</feature>
<evidence type="ECO:0000313" key="4">
    <source>
        <dbReference type="Proteomes" id="UP001143309"/>
    </source>
</evidence>
<gene>
    <name evidence="3" type="ORF">GCM10008174_24470</name>
</gene>
<reference evidence="3" key="2">
    <citation type="submission" date="2023-01" db="EMBL/GenBank/DDBJ databases">
        <authorList>
            <person name="Sun Q."/>
            <person name="Evtushenko L."/>
        </authorList>
    </citation>
    <scope>NUCLEOTIDE SEQUENCE</scope>
    <source>
        <strain evidence="3">VKM B-2748</strain>
    </source>
</reference>
<reference evidence="3" key="1">
    <citation type="journal article" date="2014" name="Int. J. Syst. Evol. Microbiol.">
        <title>Complete genome sequence of Corynebacterium casei LMG S-19264T (=DSM 44701T), isolated from a smear-ripened cheese.</title>
        <authorList>
            <consortium name="US DOE Joint Genome Institute (JGI-PGF)"/>
            <person name="Walter F."/>
            <person name="Albersmeier A."/>
            <person name="Kalinowski J."/>
            <person name="Ruckert C."/>
        </authorList>
    </citation>
    <scope>NUCLEOTIDE SEQUENCE</scope>
    <source>
        <strain evidence="3">VKM B-2748</strain>
    </source>
</reference>
<protein>
    <submittedName>
        <fullName evidence="3">Uncharacterized protein</fullName>
    </submittedName>
</protein>
<sequence>MLMTITQRARRAATARLAAGALIAAVAAGGAAAQDQTAAGPATLAQAGAGGGPKTPLPAPTPRAEQPGQGRAAQGKPGPDSDWPCIQPKVGALSYGQMWAGPPLDEAIAKWRDDPHVADLVPLLVARRTKRDEAQAAIDRFTAAAGPEKNAQLTLLFAGVFSEINAARSAVITGIERYARKQRALSERIKEASLKLAAERKDMATQMSPEFQKKEEALNWDTRIYDERAQALTYVCESPVILEQLAFERGRDIQAKLDN</sequence>
<organism evidence="3 4">
    <name type="scientific">Methylopila turkensis</name>
    <dbReference type="NCBI Taxonomy" id="1437816"/>
    <lineage>
        <taxon>Bacteria</taxon>
        <taxon>Pseudomonadati</taxon>
        <taxon>Pseudomonadota</taxon>
        <taxon>Alphaproteobacteria</taxon>
        <taxon>Hyphomicrobiales</taxon>
        <taxon>Methylopilaceae</taxon>
        <taxon>Methylopila</taxon>
    </lineage>
</organism>
<proteinExistence type="predicted"/>
<name>A0A9W6JQH0_9HYPH</name>
<dbReference type="EMBL" id="BSFL01000003">
    <property type="protein sequence ID" value="GLK80706.1"/>
    <property type="molecule type" value="Genomic_DNA"/>
</dbReference>
<evidence type="ECO:0000256" key="1">
    <source>
        <dbReference type="SAM" id="MobiDB-lite"/>
    </source>
</evidence>
<comment type="caution">
    <text evidence="3">The sequence shown here is derived from an EMBL/GenBank/DDBJ whole genome shotgun (WGS) entry which is preliminary data.</text>
</comment>
<evidence type="ECO:0000256" key="2">
    <source>
        <dbReference type="SAM" id="SignalP"/>
    </source>
</evidence>
<keyword evidence="4" id="KW-1185">Reference proteome</keyword>
<keyword evidence="2" id="KW-0732">Signal</keyword>